<evidence type="ECO:0000256" key="18">
    <source>
        <dbReference type="ARBA" id="ARBA00023204"/>
    </source>
</evidence>
<gene>
    <name evidence="24" type="ORF">EUX98_g87</name>
</gene>
<dbReference type="GO" id="GO:0003887">
    <property type="term" value="F:DNA-directed DNA polymerase activity"/>
    <property type="evidence" value="ECO:0007669"/>
    <property type="project" value="UniProtKB-KW"/>
</dbReference>
<evidence type="ECO:0000256" key="7">
    <source>
        <dbReference type="ARBA" id="ARBA00022679"/>
    </source>
</evidence>
<name>A0A4S4N4N9_9APHY</name>
<evidence type="ECO:0000256" key="1">
    <source>
        <dbReference type="ARBA" id="ARBA00001966"/>
    </source>
</evidence>
<dbReference type="EMBL" id="SGPM01000001">
    <property type="protein sequence ID" value="THH34022.1"/>
    <property type="molecule type" value="Genomic_DNA"/>
</dbReference>
<dbReference type="GO" id="GO:0016035">
    <property type="term" value="C:zeta DNA polymerase complex"/>
    <property type="evidence" value="ECO:0007669"/>
    <property type="project" value="InterPro"/>
</dbReference>
<dbReference type="GO" id="GO:0042276">
    <property type="term" value="P:error-prone translesion synthesis"/>
    <property type="evidence" value="ECO:0007669"/>
    <property type="project" value="TreeGrafter"/>
</dbReference>
<dbReference type="FunFam" id="1.10.287.690:FF:000002">
    <property type="entry name" value="DNA polymerase zeta"/>
    <property type="match status" value="1"/>
</dbReference>
<evidence type="ECO:0000256" key="20">
    <source>
        <dbReference type="ARBA" id="ARBA00049244"/>
    </source>
</evidence>
<evidence type="ECO:0000256" key="2">
    <source>
        <dbReference type="ARBA" id="ARBA00004123"/>
    </source>
</evidence>
<dbReference type="OrthoDB" id="2414538at2759"/>
<keyword evidence="12" id="KW-0863">Zinc-finger</keyword>
<evidence type="ECO:0000256" key="19">
    <source>
        <dbReference type="ARBA" id="ARBA00023242"/>
    </source>
</evidence>
<evidence type="ECO:0000256" key="3">
    <source>
        <dbReference type="ARBA" id="ARBA00005755"/>
    </source>
</evidence>
<feature type="region of interest" description="Disordered" evidence="22">
    <location>
        <begin position="453"/>
        <end position="475"/>
    </location>
</feature>
<evidence type="ECO:0000259" key="23">
    <source>
        <dbReference type="Pfam" id="PF00136"/>
    </source>
</evidence>
<dbReference type="PRINTS" id="PR00106">
    <property type="entry name" value="DNAPOLB"/>
</dbReference>
<evidence type="ECO:0000256" key="17">
    <source>
        <dbReference type="ARBA" id="ARBA00023125"/>
    </source>
</evidence>
<keyword evidence="6" id="KW-0004">4Fe-4S</keyword>
<protein>
    <recommendedName>
        <fullName evidence="5">DNA polymerase zeta catalytic subunit</fullName>
        <ecNumber evidence="4">2.7.7.7</ecNumber>
    </recommendedName>
</protein>
<dbReference type="GO" id="GO:0000724">
    <property type="term" value="P:double-strand break repair via homologous recombination"/>
    <property type="evidence" value="ECO:0007669"/>
    <property type="project" value="TreeGrafter"/>
</dbReference>
<dbReference type="Pfam" id="PF00136">
    <property type="entry name" value="DNA_pol_B"/>
    <property type="match status" value="1"/>
</dbReference>
<keyword evidence="18" id="KW-0234">DNA repair</keyword>
<dbReference type="PANTHER" id="PTHR45812:SF1">
    <property type="entry name" value="DNA POLYMERASE ZETA CATALYTIC SUBUNIT"/>
    <property type="match status" value="1"/>
</dbReference>
<comment type="subcellular location">
    <subcellularLocation>
        <location evidence="2">Nucleus</location>
    </subcellularLocation>
</comment>
<evidence type="ECO:0000256" key="8">
    <source>
        <dbReference type="ARBA" id="ARBA00022695"/>
    </source>
</evidence>
<evidence type="ECO:0000256" key="9">
    <source>
        <dbReference type="ARBA" id="ARBA00022705"/>
    </source>
</evidence>
<reference evidence="24 25" key="1">
    <citation type="submission" date="2019-02" db="EMBL/GenBank/DDBJ databases">
        <title>Genome sequencing of the rare red list fungi Antrodiella citrinella (Flaviporus citrinellus).</title>
        <authorList>
            <person name="Buettner E."/>
            <person name="Kellner H."/>
        </authorList>
    </citation>
    <scope>NUCLEOTIDE SEQUENCE [LARGE SCALE GENOMIC DNA]</scope>
    <source>
        <strain evidence="24 25">DSM 108506</strain>
    </source>
</reference>
<keyword evidence="11" id="KW-0227">DNA damage</keyword>
<evidence type="ECO:0000256" key="5">
    <source>
        <dbReference type="ARBA" id="ARBA00021589"/>
    </source>
</evidence>
<dbReference type="GO" id="GO:0003677">
    <property type="term" value="F:DNA binding"/>
    <property type="evidence" value="ECO:0007669"/>
    <property type="project" value="UniProtKB-KW"/>
</dbReference>
<sequence>MEPLSAFYNSPLVVLDFQSLYPSVMIAYNYCYSTCLGRVTDFKGQNKLGVSELHQPAGLLETLHDHVNVAPNGMIYVKPEVRKGLLGRMLTELLDTRVMVKQAMKSVGDDKALRRVLDARQLGLKFIANVTYGYTSATYSGRMPAVEIADSIVQSGRETLEKAIQLIDGNEKWGAKVVYGDTDSLFIYLRGKTKQQAFRIGHDIADTVTAMNPAPIKLKFEKVYLPCVLMAKKRYVGFKYENPDDQEAVFDAKGIETVRRDGVPAQRKMVETCLNKVKEYCYESWTQILENKASVQDFIFAKEVKMGTYSDKGPPPPGVVVAARRVVEDPNDEPQYGERVPYVIVRGQPLAKLVDRAVAPEVVLNDRQKQIDAAYYISRVLIPPLDRIFNLMGADVRGWYDEMPKSSRMDETDAVLLSPRKEAMLYNRLKIDEHFFNSQCLVCKRPTEYEVSPASSNDDLQPFIPDPPYGKSPQECPRRMLVLRRNNAL</sequence>
<proteinExistence type="inferred from homology"/>
<dbReference type="GO" id="GO:0005634">
    <property type="term" value="C:nucleus"/>
    <property type="evidence" value="ECO:0007669"/>
    <property type="project" value="UniProtKB-SubCell"/>
</dbReference>
<evidence type="ECO:0000256" key="21">
    <source>
        <dbReference type="ARBA" id="ARBA00066055"/>
    </source>
</evidence>
<dbReference type="InterPro" id="IPR030559">
    <property type="entry name" value="PolZ_Rev3"/>
</dbReference>
<accession>A0A4S4N4N9</accession>
<evidence type="ECO:0000256" key="6">
    <source>
        <dbReference type="ARBA" id="ARBA00022485"/>
    </source>
</evidence>
<keyword evidence="9" id="KW-0235">DNA replication</keyword>
<dbReference type="PANTHER" id="PTHR45812">
    <property type="entry name" value="DNA POLYMERASE ZETA CATALYTIC SUBUNIT"/>
    <property type="match status" value="1"/>
</dbReference>
<evidence type="ECO:0000256" key="14">
    <source>
        <dbReference type="ARBA" id="ARBA00022932"/>
    </source>
</evidence>
<dbReference type="CDD" id="cd05534">
    <property type="entry name" value="POLBc_zeta"/>
    <property type="match status" value="1"/>
</dbReference>
<dbReference type="PROSITE" id="PS00116">
    <property type="entry name" value="DNA_POLYMERASE_B"/>
    <property type="match status" value="1"/>
</dbReference>
<evidence type="ECO:0000256" key="15">
    <source>
        <dbReference type="ARBA" id="ARBA00023004"/>
    </source>
</evidence>
<evidence type="ECO:0000256" key="22">
    <source>
        <dbReference type="SAM" id="MobiDB-lite"/>
    </source>
</evidence>
<evidence type="ECO:0000313" key="24">
    <source>
        <dbReference type="EMBL" id="THH34022.1"/>
    </source>
</evidence>
<keyword evidence="17" id="KW-0238">DNA-binding</keyword>
<feature type="domain" description="DNA-directed DNA polymerase family B multifunctional" evidence="23">
    <location>
        <begin position="1"/>
        <end position="390"/>
    </location>
</feature>
<dbReference type="Gene3D" id="1.10.132.60">
    <property type="entry name" value="DNA polymerase family B, C-terminal domain"/>
    <property type="match status" value="1"/>
</dbReference>
<comment type="catalytic activity">
    <reaction evidence="20">
        <text>DNA(n) + a 2'-deoxyribonucleoside 5'-triphosphate = DNA(n+1) + diphosphate</text>
        <dbReference type="Rhea" id="RHEA:22508"/>
        <dbReference type="Rhea" id="RHEA-COMP:17339"/>
        <dbReference type="Rhea" id="RHEA-COMP:17340"/>
        <dbReference type="ChEBI" id="CHEBI:33019"/>
        <dbReference type="ChEBI" id="CHEBI:61560"/>
        <dbReference type="ChEBI" id="CHEBI:173112"/>
        <dbReference type="EC" id="2.7.7.7"/>
    </reaction>
</comment>
<dbReference type="InterPro" id="IPR017964">
    <property type="entry name" value="DNA-dir_DNA_pol_B_CS"/>
</dbReference>
<dbReference type="SUPFAM" id="SSF56672">
    <property type="entry name" value="DNA/RNA polymerases"/>
    <property type="match status" value="1"/>
</dbReference>
<dbReference type="AlphaFoldDB" id="A0A4S4N4N9"/>
<keyword evidence="7" id="KW-0808">Transferase</keyword>
<evidence type="ECO:0000256" key="13">
    <source>
        <dbReference type="ARBA" id="ARBA00022833"/>
    </source>
</evidence>
<keyword evidence="13" id="KW-0862">Zinc</keyword>
<dbReference type="InterPro" id="IPR042087">
    <property type="entry name" value="DNA_pol_B_thumb"/>
</dbReference>
<comment type="subunit">
    <text evidence="21">Forms DNA polymerase zeta with REV7.</text>
</comment>
<dbReference type="GO" id="GO:0000166">
    <property type="term" value="F:nucleotide binding"/>
    <property type="evidence" value="ECO:0007669"/>
    <property type="project" value="InterPro"/>
</dbReference>
<dbReference type="GO" id="GO:0008270">
    <property type="term" value="F:zinc ion binding"/>
    <property type="evidence" value="ECO:0007669"/>
    <property type="project" value="UniProtKB-KW"/>
</dbReference>
<dbReference type="EC" id="2.7.7.7" evidence="4"/>
<evidence type="ECO:0000256" key="12">
    <source>
        <dbReference type="ARBA" id="ARBA00022771"/>
    </source>
</evidence>
<keyword evidence="10" id="KW-0479">Metal-binding</keyword>
<keyword evidence="19" id="KW-0539">Nucleus</keyword>
<keyword evidence="8" id="KW-0548">Nucleotidyltransferase</keyword>
<dbReference type="Gene3D" id="1.10.287.690">
    <property type="entry name" value="Helix hairpin bin"/>
    <property type="match status" value="1"/>
</dbReference>
<keyword evidence="14" id="KW-0239">DNA-directed DNA polymerase</keyword>
<dbReference type="InterPro" id="IPR043502">
    <property type="entry name" value="DNA/RNA_pol_sf"/>
</dbReference>
<dbReference type="Proteomes" id="UP000308730">
    <property type="component" value="Unassembled WGS sequence"/>
</dbReference>
<keyword evidence="16" id="KW-0411">Iron-sulfur</keyword>
<comment type="caution">
    <text evidence="24">The sequence shown here is derived from an EMBL/GenBank/DDBJ whole genome shotgun (WGS) entry which is preliminary data.</text>
</comment>
<dbReference type="InterPro" id="IPR006134">
    <property type="entry name" value="DNA-dir_DNA_pol_B_multi_dom"/>
</dbReference>
<evidence type="ECO:0000256" key="16">
    <source>
        <dbReference type="ARBA" id="ARBA00023014"/>
    </source>
</evidence>
<dbReference type="InterPro" id="IPR006172">
    <property type="entry name" value="DNA-dir_DNA_pol_B"/>
</dbReference>
<evidence type="ECO:0000256" key="4">
    <source>
        <dbReference type="ARBA" id="ARBA00012417"/>
    </source>
</evidence>
<dbReference type="Gene3D" id="3.90.1600.10">
    <property type="entry name" value="Palm domain of DNA polymerase"/>
    <property type="match status" value="1"/>
</dbReference>
<comment type="similarity">
    <text evidence="3">Belongs to the DNA polymerase type-B family.</text>
</comment>
<dbReference type="InterPro" id="IPR023211">
    <property type="entry name" value="DNA_pol_palm_dom_sf"/>
</dbReference>
<organism evidence="24 25">
    <name type="scientific">Antrodiella citrinella</name>
    <dbReference type="NCBI Taxonomy" id="2447956"/>
    <lineage>
        <taxon>Eukaryota</taxon>
        <taxon>Fungi</taxon>
        <taxon>Dikarya</taxon>
        <taxon>Basidiomycota</taxon>
        <taxon>Agaricomycotina</taxon>
        <taxon>Agaricomycetes</taxon>
        <taxon>Polyporales</taxon>
        <taxon>Steccherinaceae</taxon>
        <taxon>Antrodiella</taxon>
    </lineage>
</organism>
<comment type="cofactor">
    <cofactor evidence="1">
        <name>[4Fe-4S] cluster</name>
        <dbReference type="ChEBI" id="CHEBI:49883"/>
    </cofactor>
</comment>
<evidence type="ECO:0000256" key="11">
    <source>
        <dbReference type="ARBA" id="ARBA00022763"/>
    </source>
</evidence>
<keyword evidence="25" id="KW-1185">Reference proteome</keyword>
<evidence type="ECO:0000313" key="25">
    <source>
        <dbReference type="Proteomes" id="UP000308730"/>
    </source>
</evidence>
<evidence type="ECO:0000256" key="10">
    <source>
        <dbReference type="ARBA" id="ARBA00022723"/>
    </source>
</evidence>
<dbReference type="GO" id="GO:0051539">
    <property type="term" value="F:4 iron, 4 sulfur cluster binding"/>
    <property type="evidence" value="ECO:0007669"/>
    <property type="project" value="UniProtKB-KW"/>
</dbReference>
<dbReference type="FunFam" id="1.10.132.60:FF:000007">
    <property type="entry name" value="DNA polymerase"/>
    <property type="match status" value="1"/>
</dbReference>
<dbReference type="GO" id="GO:0006260">
    <property type="term" value="P:DNA replication"/>
    <property type="evidence" value="ECO:0007669"/>
    <property type="project" value="UniProtKB-KW"/>
</dbReference>
<keyword evidence="15" id="KW-0408">Iron</keyword>